<sequence>MRTSGYGEEAGLEVLEGDWDLFDDLSEVEATIENVEETEYPQHRPGVSIVRVSGGHGWREYEWSNGHVHRYDWELFTWDLRCPNCQHSDNTIYMVTDEVWAESGLTRNECFRCLEKAIGRQLVPADFDSTIPCNDPTQFQHGPELRQRMGHA</sequence>
<comment type="caution">
    <text evidence="1">The sequence shown here is derived from an EMBL/GenBank/DDBJ whole genome shotgun (WGS) entry which is preliminary data.</text>
</comment>
<name>A0A1X0J6J8_MYCRH</name>
<reference evidence="1 2" key="1">
    <citation type="submission" date="2016-12" db="EMBL/GenBank/DDBJ databases">
        <title>The new phylogeny of genus Mycobacterium.</title>
        <authorList>
            <person name="Tortoli E."/>
            <person name="Trovato A."/>
            <person name="Cirillo D.M."/>
        </authorList>
    </citation>
    <scope>NUCLEOTIDE SEQUENCE [LARGE SCALE GENOMIC DNA]</scope>
    <source>
        <strain evidence="1 2">DSM 44223</strain>
    </source>
</reference>
<keyword evidence="2" id="KW-1185">Reference proteome</keyword>
<protein>
    <submittedName>
        <fullName evidence="1">Uncharacterized protein</fullName>
    </submittedName>
</protein>
<organism evidence="1 2">
    <name type="scientific">Mycolicibacterium rhodesiae</name>
    <name type="common">Mycobacterium rhodesiae</name>
    <dbReference type="NCBI Taxonomy" id="36814"/>
    <lineage>
        <taxon>Bacteria</taxon>
        <taxon>Bacillati</taxon>
        <taxon>Actinomycetota</taxon>
        <taxon>Actinomycetes</taxon>
        <taxon>Mycobacteriales</taxon>
        <taxon>Mycobacteriaceae</taxon>
        <taxon>Mycolicibacterium</taxon>
    </lineage>
</organism>
<evidence type="ECO:0000313" key="2">
    <source>
        <dbReference type="Proteomes" id="UP000192534"/>
    </source>
</evidence>
<gene>
    <name evidence="1" type="ORF">BST42_03200</name>
</gene>
<proteinExistence type="predicted"/>
<dbReference type="Proteomes" id="UP000192534">
    <property type="component" value="Unassembled WGS sequence"/>
</dbReference>
<accession>A0A1X0J6J8</accession>
<dbReference type="EMBL" id="MVIH01000001">
    <property type="protein sequence ID" value="ORB57396.1"/>
    <property type="molecule type" value="Genomic_DNA"/>
</dbReference>
<evidence type="ECO:0000313" key="1">
    <source>
        <dbReference type="EMBL" id="ORB57396.1"/>
    </source>
</evidence>
<dbReference type="AlphaFoldDB" id="A0A1X0J6J8"/>